<proteinExistence type="predicted"/>
<comment type="caution">
    <text evidence="3">The sequence shown here is derived from an EMBL/GenBank/DDBJ whole genome shotgun (WGS) entry which is preliminary data.</text>
</comment>
<dbReference type="EMBL" id="JAGPXC010000005">
    <property type="protein sequence ID" value="KAH6653338.1"/>
    <property type="molecule type" value="Genomic_DNA"/>
</dbReference>
<dbReference type="GO" id="GO:0004139">
    <property type="term" value="F:deoxyribose-phosphate aldolase activity"/>
    <property type="evidence" value="ECO:0007669"/>
    <property type="project" value="InterPro"/>
</dbReference>
<keyword evidence="1" id="KW-0963">Cytoplasm</keyword>
<dbReference type="OrthoDB" id="70823at2759"/>
<gene>
    <name evidence="3" type="ORF">BKA67DRAFT_678579</name>
</gene>
<name>A0A9P8UJV1_9PEZI</name>
<protein>
    <recommendedName>
        <fullName evidence="5">Deoxyribose-phosphate aldolase</fullName>
    </recommendedName>
</protein>
<dbReference type="Proteomes" id="UP000758603">
    <property type="component" value="Unassembled WGS sequence"/>
</dbReference>
<dbReference type="InterPro" id="IPR011343">
    <property type="entry name" value="DeoC"/>
</dbReference>
<dbReference type="SMART" id="SM01133">
    <property type="entry name" value="DeoC"/>
    <property type="match status" value="1"/>
</dbReference>
<evidence type="ECO:0000313" key="3">
    <source>
        <dbReference type="EMBL" id="KAH6653338.1"/>
    </source>
</evidence>
<dbReference type="GO" id="GO:0009264">
    <property type="term" value="P:deoxyribonucleotide catabolic process"/>
    <property type="evidence" value="ECO:0007669"/>
    <property type="project" value="InterPro"/>
</dbReference>
<evidence type="ECO:0000313" key="4">
    <source>
        <dbReference type="Proteomes" id="UP000758603"/>
    </source>
</evidence>
<dbReference type="GO" id="GO:0016052">
    <property type="term" value="P:carbohydrate catabolic process"/>
    <property type="evidence" value="ECO:0007669"/>
    <property type="project" value="TreeGrafter"/>
</dbReference>
<keyword evidence="4" id="KW-1185">Reference proteome</keyword>
<dbReference type="AlphaFoldDB" id="A0A9P8UJV1"/>
<feature type="compositionally biased region" description="Acidic residues" evidence="2">
    <location>
        <begin position="1"/>
        <end position="11"/>
    </location>
</feature>
<accession>A0A9P8UJV1</accession>
<dbReference type="SUPFAM" id="SSF51569">
    <property type="entry name" value="Aldolase"/>
    <property type="match status" value="1"/>
</dbReference>
<dbReference type="InterPro" id="IPR013785">
    <property type="entry name" value="Aldolase_TIM"/>
</dbReference>
<reference evidence="3" key="1">
    <citation type="journal article" date="2021" name="Nat. Commun.">
        <title>Genetic determinants of endophytism in the Arabidopsis root mycobiome.</title>
        <authorList>
            <person name="Mesny F."/>
            <person name="Miyauchi S."/>
            <person name="Thiergart T."/>
            <person name="Pickel B."/>
            <person name="Atanasova L."/>
            <person name="Karlsson M."/>
            <person name="Huettel B."/>
            <person name="Barry K.W."/>
            <person name="Haridas S."/>
            <person name="Chen C."/>
            <person name="Bauer D."/>
            <person name="Andreopoulos W."/>
            <person name="Pangilinan J."/>
            <person name="LaButti K."/>
            <person name="Riley R."/>
            <person name="Lipzen A."/>
            <person name="Clum A."/>
            <person name="Drula E."/>
            <person name="Henrissat B."/>
            <person name="Kohler A."/>
            <person name="Grigoriev I.V."/>
            <person name="Martin F.M."/>
            <person name="Hacquard S."/>
        </authorList>
    </citation>
    <scope>NUCLEOTIDE SEQUENCE</scope>
    <source>
        <strain evidence="3">MPI-SDFR-AT-0073</strain>
    </source>
</reference>
<dbReference type="PANTHER" id="PTHR10889">
    <property type="entry name" value="DEOXYRIBOSE-PHOSPHATE ALDOLASE"/>
    <property type="match status" value="1"/>
</dbReference>
<dbReference type="GeneID" id="70137747"/>
<dbReference type="GO" id="GO:0005737">
    <property type="term" value="C:cytoplasm"/>
    <property type="evidence" value="ECO:0007669"/>
    <property type="project" value="InterPro"/>
</dbReference>
<dbReference type="PANTHER" id="PTHR10889:SF1">
    <property type="entry name" value="DEOXYRIBOSE-PHOSPHATE ALDOLASE"/>
    <property type="match status" value="1"/>
</dbReference>
<feature type="compositionally biased region" description="Polar residues" evidence="2">
    <location>
        <begin position="122"/>
        <end position="132"/>
    </location>
</feature>
<evidence type="ECO:0000256" key="2">
    <source>
        <dbReference type="SAM" id="MobiDB-lite"/>
    </source>
</evidence>
<dbReference type="Gene3D" id="3.20.20.70">
    <property type="entry name" value="Aldolase class I"/>
    <property type="match status" value="1"/>
</dbReference>
<dbReference type="RefSeq" id="XP_045957615.1">
    <property type="nucleotide sequence ID" value="XM_046108856.1"/>
</dbReference>
<feature type="region of interest" description="Disordered" evidence="2">
    <location>
        <begin position="122"/>
        <end position="141"/>
    </location>
</feature>
<sequence length="413" mass="45816">MMEPSDEETIEANDGAMRPPDSVRPLKAGGNEKSISINYAHNHDHRQVELDAENQDTSTPFVTGMRVGHESSGTPNIILPSRNRGKSKLNVIENEEEEDGDEENTLTADAQVMLEQASSTLGIATNPETSTGEPKASPEEPDAPIAAVQSRTLHVKKFAKRLDHYGPIRKDDLPDGNVRAELEVAKEYNVRAVVVRPDCVKLACEVLADTDIIVCAIIGFPFTFDESVEGRCREAVEAIKDGAEEIELIPCHHLMVFRQWANVYWEVSMIHGVVKDLKATMNVLFEDNLLQFRDRYDMGRLCGQSDVPCVGVWPGTSEALQDDYTSRKKLAKHIYQLRHGLAGRSLAKVAYALYDIEDAVFLLASGVDRIGTIDIAIIMEEAAGWADLETPLEVRVGDCLYKVTFKKDDGDYE</sequence>
<feature type="region of interest" description="Disordered" evidence="2">
    <location>
        <begin position="1"/>
        <end position="82"/>
    </location>
</feature>
<dbReference type="InterPro" id="IPR002915">
    <property type="entry name" value="DeoC/FbaB/LacD_aldolase"/>
</dbReference>
<organism evidence="3 4">
    <name type="scientific">Truncatella angustata</name>
    <dbReference type="NCBI Taxonomy" id="152316"/>
    <lineage>
        <taxon>Eukaryota</taxon>
        <taxon>Fungi</taxon>
        <taxon>Dikarya</taxon>
        <taxon>Ascomycota</taxon>
        <taxon>Pezizomycotina</taxon>
        <taxon>Sordariomycetes</taxon>
        <taxon>Xylariomycetidae</taxon>
        <taxon>Amphisphaeriales</taxon>
        <taxon>Sporocadaceae</taxon>
        <taxon>Truncatella</taxon>
    </lineage>
</organism>
<evidence type="ECO:0000256" key="1">
    <source>
        <dbReference type="ARBA" id="ARBA00022490"/>
    </source>
</evidence>
<evidence type="ECO:0008006" key="5">
    <source>
        <dbReference type="Google" id="ProtNLM"/>
    </source>
</evidence>